<reference evidence="1 2" key="1">
    <citation type="submission" date="2022-09" db="EMBL/GenBank/DDBJ databases">
        <authorList>
            <person name="Palmer J.M."/>
        </authorList>
    </citation>
    <scope>NUCLEOTIDE SEQUENCE [LARGE SCALE GENOMIC DNA]</scope>
    <source>
        <strain evidence="1 2">DSM 7382</strain>
    </source>
</reference>
<keyword evidence="2" id="KW-1185">Reference proteome</keyword>
<dbReference type="AlphaFoldDB" id="A0AAW0G5B6"/>
<accession>A0AAW0G5B6</accession>
<proteinExistence type="predicted"/>
<sequence>MPQFRKRAHAYLLPPTQREFLGEWPEFLLFAQDHPVLSVETTKLCAHTHTEMLPARIASLANKETGWHFSAKNGKAEQIEAFSVSEMAHMLKVKAPPFHAASE</sequence>
<dbReference type="Proteomes" id="UP001385951">
    <property type="component" value="Unassembled WGS sequence"/>
</dbReference>
<protein>
    <submittedName>
        <fullName evidence="1">Uncharacterized protein</fullName>
    </submittedName>
</protein>
<evidence type="ECO:0000313" key="1">
    <source>
        <dbReference type="EMBL" id="KAK7684220.1"/>
    </source>
</evidence>
<gene>
    <name evidence="1" type="ORF">QCA50_012544</name>
</gene>
<organism evidence="1 2">
    <name type="scientific">Cerrena zonata</name>
    <dbReference type="NCBI Taxonomy" id="2478898"/>
    <lineage>
        <taxon>Eukaryota</taxon>
        <taxon>Fungi</taxon>
        <taxon>Dikarya</taxon>
        <taxon>Basidiomycota</taxon>
        <taxon>Agaricomycotina</taxon>
        <taxon>Agaricomycetes</taxon>
        <taxon>Polyporales</taxon>
        <taxon>Cerrenaceae</taxon>
        <taxon>Cerrena</taxon>
    </lineage>
</organism>
<name>A0AAW0G5B6_9APHY</name>
<evidence type="ECO:0000313" key="2">
    <source>
        <dbReference type="Proteomes" id="UP001385951"/>
    </source>
</evidence>
<comment type="caution">
    <text evidence="1">The sequence shown here is derived from an EMBL/GenBank/DDBJ whole genome shotgun (WGS) entry which is preliminary data.</text>
</comment>
<dbReference type="EMBL" id="JASBNA010000026">
    <property type="protein sequence ID" value="KAK7684220.1"/>
    <property type="molecule type" value="Genomic_DNA"/>
</dbReference>